<organism evidence="3 4">
    <name type="scientific">Planobispora takensis</name>
    <dbReference type="NCBI Taxonomy" id="1367882"/>
    <lineage>
        <taxon>Bacteria</taxon>
        <taxon>Bacillati</taxon>
        <taxon>Actinomycetota</taxon>
        <taxon>Actinomycetes</taxon>
        <taxon>Streptosporangiales</taxon>
        <taxon>Streptosporangiaceae</taxon>
        <taxon>Planobispora</taxon>
    </lineage>
</organism>
<feature type="compositionally biased region" description="Low complexity" evidence="1">
    <location>
        <begin position="32"/>
        <end position="46"/>
    </location>
</feature>
<evidence type="ECO:0000256" key="1">
    <source>
        <dbReference type="SAM" id="MobiDB-lite"/>
    </source>
</evidence>
<dbReference type="Proteomes" id="UP000634476">
    <property type="component" value="Unassembled WGS sequence"/>
</dbReference>
<accession>A0A8J3T3G0</accession>
<protein>
    <recommendedName>
        <fullName evidence="5">Lipoprotein</fullName>
    </recommendedName>
</protein>
<proteinExistence type="predicted"/>
<reference evidence="3" key="1">
    <citation type="submission" date="2021-01" db="EMBL/GenBank/DDBJ databases">
        <title>Whole genome shotgun sequence of Planobispora takensis NBRC 109077.</title>
        <authorList>
            <person name="Komaki H."/>
            <person name="Tamura T."/>
        </authorList>
    </citation>
    <scope>NUCLEOTIDE SEQUENCE</scope>
    <source>
        <strain evidence="3">NBRC 109077</strain>
    </source>
</reference>
<evidence type="ECO:0008006" key="5">
    <source>
        <dbReference type="Google" id="ProtNLM"/>
    </source>
</evidence>
<dbReference type="EMBL" id="BOOK01000073">
    <property type="protein sequence ID" value="GII05624.1"/>
    <property type="molecule type" value="Genomic_DNA"/>
</dbReference>
<evidence type="ECO:0000256" key="2">
    <source>
        <dbReference type="SAM" id="SignalP"/>
    </source>
</evidence>
<evidence type="ECO:0000313" key="3">
    <source>
        <dbReference type="EMBL" id="GII05624.1"/>
    </source>
</evidence>
<dbReference type="AlphaFoldDB" id="A0A8J3T3G0"/>
<name>A0A8J3T3G0_9ACTN</name>
<gene>
    <name evidence="3" type="ORF">Pta02_76320</name>
</gene>
<keyword evidence="4" id="KW-1185">Reference proteome</keyword>
<sequence length="217" mass="22575">MASRLISAVAVLAFAASACAADPADPAPPGPARASGAAPGATAAPDPLERLRRPWATAPLRPGEPCPVTTESRSPDPAFGPVRGMGPVGPVGLDPGGVLRYSVPESGQGWGDWDWGWQKVMWAVDPAVTTPVLVRGRRLDGPGEVGFDDPVARELVLDPERDAAPGGWRDHPSATRVRAPGCYAYQADTDQGSFTVVFRAVGPVMTPAPGRAREGQE</sequence>
<keyword evidence="2" id="KW-0732">Signal</keyword>
<feature type="region of interest" description="Disordered" evidence="1">
    <location>
        <begin position="21"/>
        <end position="88"/>
    </location>
</feature>
<evidence type="ECO:0000313" key="4">
    <source>
        <dbReference type="Proteomes" id="UP000634476"/>
    </source>
</evidence>
<feature type="chain" id="PRO_5035162317" description="Lipoprotein" evidence="2">
    <location>
        <begin position="21"/>
        <end position="217"/>
    </location>
</feature>
<feature type="signal peptide" evidence="2">
    <location>
        <begin position="1"/>
        <end position="20"/>
    </location>
</feature>
<comment type="caution">
    <text evidence="3">The sequence shown here is derived from an EMBL/GenBank/DDBJ whole genome shotgun (WGS) entry which is preliminary data.</text>
</comment>
<dbReference type="PROSITE" id="PS51257">
    <property type="entry name" value="PROKAR_LIPOPROTEIN"/>
    <property type="match status" value="1"/>
</dbReference>
<dbReference type="RefSeq" id="WP_203879828.1">
    <property type="nucleotide sequence ID" value="NZ_BOOK01000073.1"/>
</dbReference>